<keyword evidence="1" id="KW-1133">Transmembrane helix</keyword>
<accession>A0A0J9TH48</accession>
<dbReference type="AlphaFoldDB" id="A0A0J9TH48"/>
<evidence type="ECO:0000313" key="3">
    <source>
        <dbReference type="Proteomes" id="UP000053776"/>
    </source>
</evidence>
<protein>
    <submittedName>
        <fullName evidence="2">Uncharacterized protein</fullName>
    </submittedName>
</protein>
<dbReference type="Proteomes" id="UP000053776">
    <property type="component" value="Unassembled WGS sequence"/>
</dbReference>
<sequence length="282" mass="33144">MIFLPICEDNFDTLTAHHGREYDVECNNICSRTDIDHSIFLIPCRKLTIYINKIKNNLTSRNTFESCKYLNYRINDELIRHKKNQTLADIHAKLINSYKEKNYHLNTICKENLEPLDENTFENVKKVFEIYNKFNKTLRSHSSSNNPKCSLINEAIDLYMKYGKSCSEQSNTKFCKALEAFKYYYQTSIGNINEKCTVEKYTLDSFQAQDSGTNEFGELQVSMDEVAVDETGSSTNYNTKKNMLTSFYILLPITFFSFILYKVNKYFIYIYEYSLNIHDKIL</sequence>
<keyword evidence="1" id="KW-0812">Transmembrane</keyword>
<gene>
    <name evidence="2" type="ORF">PVMG_06051</name>
</gene>
<feature type="transmembrane region" description="Helical" evidence="1">
    <location>
        <begin position="243"/>
        <end position="261"/>
    </location>
</feature>
<proteinExistence type="predicted"/>
<organism evidence="2 3">
    <name type="scientific">Plasmodium vivax Mauritania I</name>
    <dbReference type="NCBI Taxonomy" id="1035515"/>
    <lineage>
        <taxon>Eukaryota</taxon>
        <taxon>Sar</taxon>
        <taxon>Alveolata</taxon>
        <taxon>Apicomplexa</taxon>
        <taxon>Aconoidasida</taxon>
        <taxon>Haemosporida</taxon>
        <taxon>Plasmodiidae</taxon>
        <taxon>Plasmodium</taxon>
        <taxon>Plasmodium (Plasmodium)</taxon>
    </lineage>
</organism>
<reference evidence="2 3" key="1">
    <citation type="submission" date="2011-08" db="EMBL/GenBank/DDBJ databases">
        <title>The Genome Sequence of Plasmodium vivax Mauritania I.</title>
        <authorList>
            <consortium name="The Broad Institute Genome Sequencing Platform"/>
            <consortium name="The Broad Institute Genome Sequencing Center for Infectious Disease"/>
            <person name="Neafsey D."/>
            <person name="Carlton J."/>
            <person name="Barnwell J."/>
            <person name="Collins W."/>
            <person name="Escalante A."/>
            <person name="Mullikin J."/>
            <person name="Saul A."/>
            <person name="Guigo R."/>
            <person name="Camara F."/>
            <person name="Young S.K."/>
            <person name="Zeng Q."/>
            <person name="Gargeya S."/>
            <person name="Fitzgerald M."/>
            <person name="Haas B."/>
            <person name="Abouelleil A."/>
            <person name="Alvarado L."/>
            <person name="Arachchi H.M."/>
            <person name="Berlin A."/>
            <person name="Brown A."/>
            <person name="Chapman S.B."/>
            <person name="Chen Z."/>
            <person name="Dunbar C."/>
            <person name="Freedman E."/>
            <person name="Gearin G."/>
            <person name="Gellesch M."/>
            <person name="Goldberg J."/>
            <person name="Griggs A."/>
            <person name="Gujja S."/>
            <person name="Heiman D."/>
            <person name="Howarth C."/>
            <person name="Larson L."/>
            <person name="Lui A."/>
            <person name="MacDonald P.J.P."/>
            <person name="Montmayeur A."/>
            <person name="Murphy C."/>
            <person name="Neiman D."/>
            <person name="Pearson M."/>
            <person name="Priest M."/>
            <person name="Roberts A."/>
            <person name="Saif S."/>
            <person name="Shea T."/>
            <person name="Shenoy N."/>
            <person name="Sisk P."/>
            <person name="Stolte C."/>
            <person name="Sykes S."/>
            <person name="Wortman J."/>
            <person name="Nusbaum C."/>
            <person name="Birren B."/>
        </authorList>
    </citation>
    <scope>NUCLEOTIDE SEQUENCE [LARGE SCALE GENOMIC DNA]</scope>
    <source>
        <strain evidence="2 3">Mauritania I</strain>
    </source>
</reference>
<dbReference type="EMBL" id="KQ235011">
    <property type="protein sequence ID" value="KMZ94935.1"/>
    <property type="molecule type" value="Genomic_DNA"/>
</dbReference>
<keyword evidence="1" id="KW-0472">Membrane</keyword>
<evidence type="ECO:0000256" key="1">
    <source>
        <dbReference type="SAM" id="Phobius"/>
    </source>
</evidence>
<name>A0A0J9TH48_PLAVI</name>
<evidence type="ECO:0000313" key="2">
    <source>
        <dbReference type="EMBL" id="KMZ94935.1"/>
    </source>
</evidence>